<protein>
    <recommendedName>
        <fullName evidence="8">NADH-quinone oxidoreductase subunit NuoE</fullName>
    </recommendedName>
</protein>
<dbReference type="InterPro" id="IPR041921">
    <property type="entry name" value="NuoE_N"/>
</dbReference>
<dbReference type="GO" id="GO:0046872">
    <property type="term" value="F:metal ion binding"/>
    <property type="evidence" value="ECO:0007669"/>
    <property type="project" value="UniProtKB-KW"/>
</dbReference>
<dbReference type="NCBIfam" id="NF005722">
    <property type="entry name" value="PRK07539.1-2"/>
    <property type="match status" value="1"/>
</dbReference>
<dbReference type="InterPro" id="IPR036249">
    <property type="entry name" value="Thioredoxin-like_sf"/>
</dbReference>
<keyword evidence="2" id="KW-0001">2Fe-2S</keyword>
<gene>
    <name evidence="7" type="ORF">S06H3_17484</name>
</gene>
<comment type="cofactor">
    <cofactor evidence="6">
        <name>[2Fe-2S] cluster</name>
        <dbReference type="ChEBI" id="CHEBI:190135"/>
    </cofactor>
</comment>
<evidence type="ECO:0008006" key="8">
    <source>
        <dbReference type="Google" id="ProtNLM"/>
    </source>
</evidence>
<evidence type="ECO:0000256" key="6">
    <source>
        <dbReference type="ARBA" id="ARBA00034078"/>
    </source>
</evidence>
<evidence type="ECO:0000256" key="5">
    <source>
        <dbReference type="ARBA" id="ARBA00023014"/>
    </source>
</evidence>
<dbReference type="PIRSF" id="PIRSF000216">
    <property type="entry name" value="NADH_DH_24kDa"/>
    <property type="match status" value="1"/>
</dbReference>
<dbReference type="Gene3D" id="1.10.10.1590">
    <property type="entry name" value="NADH-quinone oxidoreductase subunit E"/>
    <property type="match status" value="1"/>
</dbReference>
<sequence>LNQRLYLAKIEESYMTKPKEIDWGQLEAIVDKNRGEAWALIPLLQDIQEAFGYIPEESIEPIAEALNLFASQVQGVISFYAGLSLKPKGKYVIRVCRGTACHVKGGRSILRLMKKEVGLDEGETSPDYQFTLETVACLGTCFLAPAMMVNSTYFGKLSPPKITTILTQYGKDRGEDKKA</sequence>
<dbReference type="EMBL" id="BARV01008741">
    <property type="protein sequence ID" value="GAI07611.1"/>
    <property type="molecule type" value="Genomic_DNA"/>
</dbReference>
<dbReference type="Gene3D" id="3.40.30.10">
    <property type="entry name" value="Glutaredoxin"/>
    <property type="match status" value="1"/>
</dbReference>
<dbReference type="SUPFAM" id="SSF52833">
    <property type="entry name" value="Thioredoxin-like"/>
    <property type="match status" value="1"/>
</dbReference>
<name>X1LP62_9ZZZZ</name>
<dbReference type="CDD" id="cd03064">
    <property type="entry name" value="TRX_Fd_NuoE"/>
    <property type="match status" value="1"/>
</dbReference>
<comment type="similarity">
    <text evidence="1">Belongs to the complex I 24 kDa subunit family.</text>
</comment>
<evidence type="ECO:0000256" key="2">
    <source>
        <dbReference type="ARBA" id="ARBA00022714"/>
    </source>
</evidence>
<dbReference type="GO" id="GO:0051537">
    <property type="term" value="F:2 iron, 2 sulfur cluster binding"/>
    <property type="evidence" value="ECO:0007669"/>
    <property type="project" value="UniProtKB-KW"/>
</dbReference>
<comment type="caution">
    <text evidence="7">The sequence shown here is derived from an EMBL/GenBank/DDBJ whole genome shotgun (WGS) entry which is preliminary data.</text>
</comment>
<organism evidence="7">
    <name type="scientific">marine sediment metagenome</name>
    <dbReference type="NCBI Taxonomy" id="412755"/>
    <lineage>
        <taxon>unclassified sequences</taxon>
        <taxon>metagenomes</taxon>
        <taxon>ecological metagenomes</taxon>
    </lineage>
</organism>
<proteinExistence type="inferred from homology"/>
<evidence type="ECO:0000256" key="3">
    <source>
        <dbReference type="ARBA" id="ARBA00022723"/>
    </source>
</evidence>
<keyword evidence="3" id="KW-0479">Metal-binding</keyword>
<accession>X1LP62</accession>
<keyword evidence="4" id="KW-0408">Iron</keyword>
<dbReference type="InterPro" id="IPR028431">
    <property type="entry name" value="NADP_DH_HndA-like"/>
</dbReference>
<dbReference type="AlphaFoldDB" id="X1LP62"/>
<dbReference type="PANTHER" id="PTHR43342:SF1">
    <property type="entry name" value="BIFURCATING [FEFE] HYDROGENASE GAMMA SUBUNIT"/>
    <property type="match status" value="1"/>
</dbReference>
<evidence type="ECO:0000256" key="1">
    <source>
        <dbReference type="ARBA" id="ARBA00010643"/>
    </source>
</evidence>
<dbReference type="InterPro" id="IPR002023">
    <property type="entry name" value="NuoE-like"/>
</dbReference>
<dbReference type="InterPro" id="IPR042128">
    <property type="entry name" value="NuoE_dom"/>
</dbReference>
<dbReference type="PROSITE" id="PS01099">
    <property type="entry name" value="COMPLEX1_24K"/>
    <property type="match status" value="1"/>
</dbReference>
<dbReference type="PANTHER" id="PTHR43342">
    <property type="entry name" value="NADH-QUINONE OXIDOREDUCTASE, E SUBUNIT"/>
    <property type="match status" value="1"/>
</dbReference>
<dbReference type="GO" id="GO:0016491">
    <property type="term" value="F:oxidoreductase activity"/>
    <property type="evidence" value="ECO:0007669"/>
    <property type="project" value="InterPro"/>
</dbReference>
<dbReference type="Pfam" id="PF01257">
    <property type="entry name" value="2Fe-2S_thioredx"/>
    <property type="match status" value="1"/>
</dbReference>
<evidence type="ECO:0000313" key="7">
    <source>
        <dbReference type="EMBL" id="GAI07611.1"/>
    </source>
</evidence>
<feature type="non-terminal residue" evidence="7">
    <location>
        <position position="1"/>
    </location>
</feature>
<keyword evidence="5" id="KW-0411">Iron-sulfur</keyword>
<reference evidence="7" key="1">
    <citation type="journal article" date="2014" name="Front. Microbiol.">
        <title>High frequency of phylogenetically diverse reductive dehalogenase-homologous genes in deep subseafloor sedimentary metagenomes.</title>
        <authorList>
            <person name="Kawai M."/>
            <person name="Futagami T."/>
            <person name="Toyoda A."/>
            <person name="Takaki Y."/>
            <person name="Nishi S."/>
            <person name="Hori S."/>
            <person name="Arai W."/>
            <person name="Tsubouchi T."/>
            <person name="Morono Y."/>
            <person name="Uchiyama I."/>
            <person name="Ito T."/>
            <person name="Fujiyama A."/>
            <person name="Inagaki F."/>
            <person name="Takami H."/>
        </authorList>
    </citation>
    <scope>NUCLEOTIDE SEQUENCE</scope>
    <source>
        <strain evidence="7">Expedition CK06-06</strain>
    </source>
</reference>
<evidence type="ECO:0000256" key="4">
    <source>
        <dbReference type="ARBA" id="ARBA00023004"/>
    </source>
</evidence>